<comment type="similarity">
    <text evidence="1">Belongs to the LysR transcriptional regulatory family.</text>
</comment>
<keyword evidence="3 6" id="KW-0238">DNA-binding</keyword>
<dbReference type="GO" id="GO:0000976">
    <property type="term" value="F:transcription cis-regulatory region binding"/>
    <property type="evidence" value="ECO:0007669"/>
    <property type="project" value="TreeGrafter"/>
</dbReference>
<keyword evidence="4" id="KW-0804">Transcription</keyword>
<accession>A0A1I5WI89</accession>
<gene>
    <name evidence="6" type="ORF">SAMN05421670_1287</name>
</gene>
<reference evidence="7" key="1">
    <citation type="submission" date="2016-10" db="EMBL/GenBank/DDBJ databases">
        <authorList>
            <person name="Varghese N."/>
            <person name="Submissions S."/>
        </authorList>
    </citation>
    <scope>NUCLEOTIDE SEQUENCE [LARGE SCALE GENOMIC DNA]</scope>
    <source>
        <strain evidence="7">DSM 11706</strain>
    </source>
</reference>
<dbReference type="InterPro" id="IPR036388">
    <property type="entry name" value="WH-like_DNA-bd_sf"/>
</dbReference>
<dbReference type="PROSITE" id="PS50931">
    <property type="entry name" value="HTH_LYSR"/>
    <property type="match status" value="1"/>
</dbReference>
<dbReference type="Proteomes" id="UP000198734">
    <property type="component" value="Unassembled WGS sequence"/>
</dbReference>
<evidence type="ECO:0000313" key="7">
    <source>
        <dbReference type="Proteomes" id="UP000198734"/>
    </source>
</evidence>
<feature type="domain" description="HTH lysR-type" evidence="5">
    <location>
        <begin position="12"/>
        <end position="69"/>
    </location>
</feature>
<dbReference type="AlphaFoldDB" id="A0A1I5WI89"/>
<keyword evidence="7" id="KW-1185">Reference proteome</keyword>
<dbReference type="InterPro" id="IPR005119">
    <property type="entry name" value="LysR_subst-bd"/>
</dbReference>
<proteinExistence type="inferred from homology"/>
<dbReference type="PRINTS" id="PR00039">
    <property type="entry name" value="HTHLYSR"/>
</dbReference>
<dbReference type="FunFam" id="1.10.10.10:FF:000001">
    <property type="entry name" value="LysR family transcriptional regulator"/>
    <property type="match status" value="1"/>
</dbReference>
<dbReference type="PANTHER" id="PTHR30126">
    <property type="entry name" value="HTH-TYPE TRANSCRIPTIONAL REGULATOR"/>
    <property type="match status" value="1"/>
</dbReference>
<dbReference type="SUPFAM" id="SSF53850">
    <property type="entry name" value="Periplasmic binding protein-like II"/>
    <property type="match status" value="1"/>
</dbReference>
<dbReference type="SUPFAM" id="SSF46785">
    <property type="entry name" value="Winged helix' DNA-binding domain"/>
    <property type="match status" value="1"/>
</dbReference>
<dbReference type="EMBL" id="FOXU01000001">
    <property type="protein sequence ID" value="SFQ19387.1"/>
    <property type="molecule type" value="Genomic_DNA"/>
</dbReference>
<keyword evidence="2" id="KW-0805">Transcription regulation</keyword>
<organism evidence="6 7">
    <name type="scientific">Psychrobacillus psychrotolerans</name>
    <dbReference type="NCBI Taxonomy" id="126156"/>
    <lineage>
        <taxon>Bacteria</taxon>
        <taxon>Bacillati</taxon>
        <taxon>Bacillota</taxon>
        <taxon>Bacilli</taxon>
        <taxon>Bacillales</taxon>
        <taxon>Bacillaceae</taxon>
        <taxon>Psychrobacillus</taxon>
    </lineage>
</organism>
<dbReference type="Pfam" id="PF03466">
    <property type="entry name" value="LysR_substrate"/>
    <property type="match status" value="1"/>
</dbReference>
<protein>
    <submittedName>
        <fullName evidence="6">DNA-binding transcriptional regulator, LysR family</fullName>
    </submittedName>
</protein>
<dbReference type="PANTHER" id="PTHR30126:SF100">
    <property type="entry name" value="LYSR-FAMILY TRANSCRIPTIONAL REGULATOR"/>
    <property type="match status" value="1"/>
</dbReference>
<dbReference type="InterPro" id="IPR036390">
    <property type="entry name" value="WH_DNA-bd_sf"/>
</dbReference>
<dbReference type="Gene3D" id="1.10.10.10">
    <property type="entry name" value="Winged helix-like DNA-binding domain superfamily/Winged helix DNA-binding domain"/>
    <property type="match status" value="1"/>
</dbReference>
<evidence type="ECO:0000259" key="5">
    <source>
        <dbReference type="PROSITE" id="PS50931"/>
    </source>
</evidence>
<evidence type="ECO:0000256" key="4">
    <source>
        <dbReference type="ARBA" id="ARBA00023163"/>
    </source>
</evidence>
<evidence type="ECO:0000256" key="2">
    <source>
        <dbReference type="ARBA" id="ARBA00023015"/>
    </source>
</evidence>
<dbReference type="Gene3D" id="3.40.190.290">
    <property type="match status" value="1"/>
</dbReference>
<dbReference type="CDD" id="cd05466">
    <property type="entry name" value="PBP2_LTTR_substrate"/>
    <property type="match status" value="1"/>
</dbReference>
<dbReference type="InterPro" id="IPR000847">
    <property type="entry name" value="LysR_HTH_N"/>
</dbReference>
<evidence type="ECO:0000256" key="1">
    <source>
        <dbReference type="ARBA" id="ARBA00009437"/>
    </source>
</evidence>
<evidence type="ECO:0000256" key="3">
    <source>
        <dbReference type="ARBA" id="ARBA00023125"/>
    </source>
</evidence>
<evidence type="ECO:0000313" key="6">
    <source>
        <dbReference type="EMBL" id="SFQ19387.1"/>
    </source>
</evidence>
<dbReference type="STRING" id="126156.SAMN05421670_1287"/>
<dbReference type="Pfam" id="PF00126">
    <property type="entry name" value="HTH_1"/>
    <property type="match status" value="1"/>
</dbReference>
<dbReference type="GO" id="GO:0003700">
    <property type="term" value="F:DNA-binding transcription factor activity"/>
    <property type="evidence" value="ECO:0007669"/>
    <property type="project" value="InterPro"/>
</dbReference>
<sequence>MRNIIRMGELTMELRNLKTFLVVAECGGFTRAGEQLGYTQSTVTNHVRALEEAVGNRLFDRLGKTVVLTDAGNHLASYAKEILHLYQEAVDSSRLNTEPSGTVLIGANESLMVYRLPTILYEFKRLYPKVQLILQPSESQELNNELKSGKFDLALFTNPEKLGPDIVTNDLVRETLVMIAPAGHRLCGKAMITPNDLEDEVLLLTETGSYRDLLERWIKEEGVGCSRIAFWNIEAIKQSVKCGLGLSYLPLMTVREELERGSLVALPWVHSDEFVTTQLAYHKDKWLTPAMNKLIEIIEKHAKKWESEDRQ</sequence>
<name>A0A1I5WI89_9BACI</name>